<comment type="caution">
    <text evidence="13">The sequence shown here is derived from an EMBL/GenBank/DDBJ whole genome shotgun (WGS) entry which is preliminary data.</text>
</comment>
<evidence type="ECO:0000256" key="1">
    <source>
        <dbReference type="ARBA" id="ARBA00001933"/>
    </source>
</evidence>
<evidence type="ECO:0000256" key="7">
    <source>
        <dbReference type="ARBA" id="ARBA00049529"/>
    </source>
</evidence>
<organism evidence="13 14">
    <name type="scientific">Hydrogenovibrio marinus</name>
    <dbReference type="NCBI Taxonomy" id="28885"/>
    <lineage>
        <taxon>Bacteria</taxon>
        <taxon>Pseudomonadati</taxon>
        <taxon>Pseudomonadota</taxon>
        <taxon>Gammaproteobacteria</taxon>
        <taxon>Thiotrichales</taxon>
        <taxon>Piscirickettsiaceae</taxon>
        <taxon>Hydrogenovibrio</taxon>
    </lineage>
</organism>
<evidence type="ECO:0000313" key="13">
    <source>
        <dbReference type="EMBL" id="KDN96535.1"/>
    </source>
</evidence>
<dbReference type="EMBL" id="JMIU01000001">
    <property type="protein sequence ID" value="KDN96535.1"/>
    <property type="molecule type" value="Genomic_DNA"/>
</dbReference>
<dbReference type="InterPro" id="IPR043132">
    <property type="entry name" value="BCAT-like_C"/>
</dbReference>
<dbReference type="RefSeq" id="WP_029912885.1">
    <property type="nucleotide sequence ID" value="NZ_AP020335.1"/>
</dbReference>
<evidence type="ECO:0000256" key="12">
    <source>
        <dbReference type="RuleBase" id="RU004516"/>
    </source>
</evidence>
<dbReference type="GO" id="GO:0008652">
    <property type="term" value="P:amino acid biosynthetic process"/>
    <property type="evidence" value="ECO:0007669"/>
    <property type="project" value="UniProtKB-ARBA"/>
</dbReference>
<dbReference type="Pfam" id="PF01063">
    <property type="entry name" value="Aminotran_4"/>
    <property type="match status" value="1"/>
</dbReference>
<keyword evidence="3 12" id="KW-0663">Pyridoxal phosphate</keyword>
<evidence type="ECO:0000256" key="9">
    <source>
        <dbReference type="ARBA" id="ARBA00069174"/>
    </source>
</evidence>
<comment type="catalytic activity">
    <reaction evidence="7">
        <text>4-amino-4-deoxychorismate = 4-aminobenzoate + pyruvate + H(+)</text>
        <dbReference type="Rhea" id="RHEA:16201"/>
        <dbReference type="ChEBI" id="CHEBI:15361"/>
        <dbReference type="ChEBI" id="CHEBI:15378"/>
        <dbReference type="ChEBI" id="CHEBI:17836"/>
        <dbReference type="ChEBI" id="CHEBI:58406"/>
        <dbReference type="EC" id="4.1.3.38"/>
    </reaction>
</comment>
<dbReference type="PANTHER" id="PTHR42743">
    <property type="entry name" value="AMINO-ACID AMINOTRANSFERASE"/>
    <property type="match status" value="1"/>
</dbReference>
<dbReference type="InterPro" id="IPR043131">
    <property type="entry name" value="BCAT-like_N"/>
</dbReference>
<comment type="pathway">
    <text evidence="5">Cofactor biosynthesis; tetrahydrofolate biosynthesis; 4-aminobenzoate from chorismate: step 2/2.</text>
</comment>
<dbReference type="GO" id="GO:0008696">
    <property type="term" value="F:4-amino-4-deoxychorismate lyase activity"/>
    <property type="evidence" value="ECO:0007669"/>
    <property type="project" value="UniProtKB-EC"/>
</dbReference>
<dbReference type="CDD" id="cd01558">
    <property type="entry name" value="D-AAT_like"/>
    <property type="match status" value="1"/>
</dbReference>
<evidence type="ECO:0000313" key="14">
    <source>
        <dbReference type="Proteomes" id="UP000027341"/>
    </source>
</evidence>
<dbReference type="GO" id="GO:0046656">
    <property type="term" value="P:folic acid biosynthetic process"/>
    <property type="evidence" value="ECO:0007669"/>
    <property type="project" value="UniProtKB-KW"/>
</dbReference>
<dbReference type="FunFam" id="3.20.10.10:FF:000002">
    <property type="entry name" value="D-alanine aminotransferase"/>
    <property type="match status" value="1"/>
</dbReference>
<evidence type="ECO:0000256" key="4">
    <source>
        <dbReference type="ARBA" id="ARBA00022909"/>
    </source>
</evidence>
<dbReference type="GO" id="GO:0005829">
    <property type="term" value="C:cytosol"/>
    <property type="evidence" value="ECO:0007669"/>
    <property type="project" value="TreeGrafter"/>
</dbReference>
<evidence type="ECO:0000256" key="3">
    <source>
        <dbReference type="ARBA" id="ARBA00022898"/>
    </source>
</evidence>
<dbReference type="AlphaFoldDB" id="A0A067A2D6"/>
<reference evidence="13 14" key="1">
    <citation type="submission" date="2014-04" db="EMBL/GenBank/DDBJ databases">
        <title>Draft genome sequence of Hydrogenovibrio marinus MH-110, a model organism for aerobic H2 metabolism.</title>
        <authorList>
            <person name="Cha H.J."/>
            <person name="Jo B.H."/>
            <person name="Hwang B.H."/>
        </authorList>
    </citation>
    <scope>NUCLEOTIDE SEQUENCE [LARGE SCALE GENOMIC DNA]</scope>
    <source>
        <strain evidence="13 14">MH-110</strain>
    </source>
</reference>
<dbReference type="InterPro" id="IPR036038">
    <property type="entry name" value="Aminotransferase-like"/>
</dbReference>
<dbReference type="InterPro" id="IPR001544">
    <property type="entry name" value="Aminotrans_IV"/>
</dbReference>
<dbReference type="EC" id="4.1.3.38" evidence="6"/>
<evidence type="ECO:0000256" key="8">
    <source>
        <dbReference type="ARBA" id="ARBA00054027"/>
    </source>
</evidence>
<dbReference type="InterPro" id="IPR050571">
    <property type="entry name" value="Class-IV_PLP-Dep_Aminotrnsfr"/>
</dbReference>
<keyword evidence="4" id="KW-0289">Folate biosynthesis</keyword>
<evidence type="ECO:0000256" key="11">
    <source>
        <dbReference type="RuleBase" id="RU004106"/>
    </source>
</evidence>
<comment type="cofactor">
    <cofactor evidence="1 12">
        <name>pyridoxal 5'-phosphate</name>
        <dbReference type="ChEBI" id="CHEBI:597326"/>
    </cofactor>
</comment>
<dbReference type="Gene3D" id="3.30.470.10">
    <property type="match status" value="1"/>
</dbReference>
<comment type="function">
    <text evidence="8">Involved in the biosynthesis of p-aminobenzoate (PABA), a precursor of tetrahydrofolate. Converts 4-amino-4-deoxychorismate into 4-aminobenzoate (PABA) and pyruvate.</text>
</comment>
<dbReference type="PANTHER" id="PTHR42743:SF10">
    <property type="entry name" value="D-ALANINE AMINOTRANSFERASE"/>
    <property type="match status" value="1"/>
</dbReference>
<dbReference type="STRING" id="28885.EI16_09765"/>
<comment type="similarity">
    <text evidence="2 11">Belongs to the class-IV pyridoxal-phosphate-dependent aminotransferase family.</text>
</comment>
<sequence length="289" mass="32561">MPEQIAFLNGDFLPLEEAKISTQDRGFLFGDGIYEVIPVFQKKLFQLDAHLDRLRKSLTAISMQDPYSDEQWKALLNDLVNRHPWNDQFIYLQVTRGIQWVRDHTPDKDLTPTIYAYCNPLKPVSESILQNGIKIVTLEDIRWLRCDIKATTLLPNVMMKIAAKEQGADDAILIGRDGQISEGTASNVFIVKDEVLLTPPLSDRILPGITRMIIEKIANDHSIKVIEQTLTLADLEAADEIWLTSSTKDALPVCLLNNAPVGSGKPGPIWLKMQSYFAQAKHSLMQAEH</sequence>
<evidence type="ECO:0000256" key="10">
    <source>
        <dbReference type="ARBA" id="ARBA00080135"/>
    </source>
</evidence>
<accession>A0A067A2D6</accession>
<evidence type="ECO:0000256" key="6">
    <source>
        <dbReference type="ARBA" id="ARBA00035676"/>
    </source>
</evidence>
<name>A0A067A2D6_HYDMR</name>
<dbReference type="PROSITE" id="PS00770">
    <property type="entry name" value="AA_TRANSFER_CLASS_4"/>
    <property type="match status" value="1"/>
</dbReference>
<dbReference type="Proteomes" id="UP000027341">
    <property type="component" value="Unassembled WGS sequence"/>
</dbReference>
<gene>
    <name evidence="13" type="ORF">EI16_09765</name>
</gene>
<evidence type="ECO:0000256" key="2">
    <source>
        <dbReference type="ARBA" id="ARBA00009320"/>
    </source>
</evidence>
<dbReference type="Gene3D" id="3.20.10.10">
    <property type="entry name" value="D-amino Acid Aminotransferase, subunit A, domain 2"/>
    <property type="match status" value="1"/>
</dbReference>
<keyword evidence="14" id="KW-1185">Reference proteome</keyword>
<proteinExistence type="inferred from homology"/>
<protein>
    <recommendedName>
        <fullName evidence="9">Aminodeoxychorismate lyase</fullName>
        <ecNumber evidence="6">4.1.3.38</ecNumber>
    </recommendedName>
    <alternativeName>
        <fullName evidence="10">4-amino-4-deoxychorismate lyase</fullName>
    </alternativeName>
</protein>
<evidence type="ECO:0000256" key="5">
    <source>
        <dbReference type="ARBA" id="ARBA00035633"/>
    </source>
</evidence>
<dbReference type="InterPro" id="IPR018300">
    <property type="entry name" value="Aminotrans_IV_CS"/>
</dbReference>
<dbReference type="SUPFAM" id="SSF56752">
    <property type="entry name" value="D-aminoacid aminotransferase-like PLP-dependent enzymes"/>
    <property type="match status" value="1"/>
</dbReference>